<dbReference type="InterPro" id="IPR008271">
    <property type="entry name" value="Ser/Thr_kinase_AS"/>
</dbReference>
<evidence type="ECO:0000313" key="20">
    <source>
        <dbReference type="EMBL" id="PRQ48799.1"/>
    </source>
</evidence>
<dbReference type="GO" id="GO:0004674">
    <property type="term" value="F:protein serine/threonine kinase activity"/>
    <property type="evidence" value="ECO:0007669"/>
    <property type="project" value="UniProtKB-KW"/>
</dbReference>
<keyword evidence="8 15" id="KW-0547">Nucleotide-binding</keyword>
<evidence type="ECO:0000259" key="19">
    <source>
        <dbReference type="PROSITE" id="PS51473"/>
    </source>
</evidence>
<feature type="transmembrane region" description="Helical" evidence="17">
    <location>
        <begin position="202"/>
        <end position="228"/>
    </location>
</feature>
<evidence type="ECO:0000256" key="10">
    <source>
        <dbReference type="ARBA" id="ARBA00022840"/>
    </source>
</evidence>
<dbReference type="FunFam" id="3.30.430.20:FF:000002">
    <property type="entry name" value="Cysteine-rich receptor-like protein kinase 10"/>
    <property type="match status" value="1"/>
</dbReference>
<evidence type="ECO:0000313" key="21">
    <source>
        <dbReference type="Proteomes" id="UP000238479"/>
    </source>
</evidence>
<evidence type="ECO:0000256" key="14">
    <source>
        <dbReference type="ARBA" id="ARBA00023180"/>
    </source>
</evidence>
<evidence type="ECO:0000256" key="11">
    <source>
        <dbReference type="ARBA" id="ARBA00022989"/>
    </source>
</evidence>
<name>A0A2P6RQS9_ROSCH</name>
<dbReference type="InterPro" id="IPR000719">
    <property type="entry name" value="Prot_kinase_dom"/>
</dbReference>
<evidence type="ECO:0000256" key="2">
    <source>
        <dbReference type="ARBA" id="ARBA00022527"/>
    </source>
</evidence>
<keyword evidence="3" id="KW-0597">Phosphoprotein</keyword>
<evidence type="ECO:0000256" key="17">
    <source>
        <dbReference type="SAM" id="Phobius"/>
    </source>
</evidence>
<comment type="similarity">
    <text evidence="16">Belongs to the protein kinase superfamily.</text>
</comment>
<dbReference type="InterPro" id="IPR038408">
    <property type="entry name" value="GNK2_sf"/>
</dbReference>
<evidence type="ECO:0000256" key="7">
    <source>
        <dbReference type="ARBA" id="ARBA00022737"/>
    </source>
</evidence>
<comment type="subcellular location">
    <subcellularLocation>
        <location evidence="1">Membrane</location>
        <topology evidence="1">Single-pass membrane protein</topology>
    </subcellularLocation>
</comment>
<evidence type="ECO:0000256" key="6">
    <source>
        <dbReference type="ARBA" id="ARBA00022729"/>
    </source>
</evidence>
<dbReference type="CDD" id="cd23509">
    <property type="entry name" value="Gnk2-like"/>
    <property type="match status" value="1"/>
</dbReference>
<dbReference type="FunFam" id="1.10.510.10:FF:001019">
    <property type="entry name" value="G-type lectin S-receptor-like serine/threonine-protein kinase B120"/>
    <property type="match status" value="1"/>
</dbReference>
<evidence type="ECO:0000256" key="15">
    <source>
        <dbReference type="PROSITE-ProRule" id="PRU10141"/>
    </source>
</evidence>
<dbReference type="Pfam" id="PF00069">
    <property type="entry name" value="Pkinase"/>
    <property type="match status" value="1"/>
</dbReference>
<dbReference type="SUPFAM" id="SSF56112">
    <property type="entry name" value="Protein kinase-like (PK-like)"/>
    <property type="match status" value="1"/>
</dbReference>
<dbReference type="PROSITE" id="PS50011">
    <property type="entry name" value="PROTEIN_KINASE_DOM"/>
    <property type="match status" value="1"/>
</dbReference>
<dbReference type="Gene3D" id="1.10.510.10">
    <property type="entry name" value="Transferase(Phosphotransferase) domain 1"/>
    <property type="match status" value="1"/>
</dbReference>
<accession>A0A2P6RQS9</accession>
<dbReference type="EMBL" id="PDCK01000040">
    <property type="protein sequence ID" value="PRQ48799.1"/>
    <property type="molecule type" value="Genomic_DNA"/>
</dbReference>
<feature type="domain" description="Protein kinase" evidence="18">
    <location>
        <begin position="306"/>
        <end position="471"/>
    </location>
</feature>
<reference evidence="20 21" key="1">
    <citation type="journal article" date="2018" name="Nat. Genet.">
        <title>The Rosa genome provides new insights in the design of modern roses.</title>
        <authorList>
            <person name="Bendahmane M."/>
        </authorList>
    </citation>
    <scope>NUCLEOTIDE SEQUENCE [LARGE SCALE GENOMIC DNA]</scope>
    <source>
        <strain evidence="21">cv. Old Blush</strain>
    </source>
</reference>
<comment type="caution">
    <text evidence="20">The sequence shown here is derived from an EMBL/GenBank/DDBJ whole genome shotgun (WGS) entry which is preliminary data.</text>
</comment>
<organism evidence="20 21">
    <name type="scientific">Rosa chinensis</name>
    <name type="common">China rose</name>
    <dbReference type="NCBI Taxonomy" id="74649"/>
    <lineage>
        <taxon>Eukaryota</taxon>
        <taxon>Viridiplantae</taxon>
        <taxon>Streptophyta</taxon>
        <taxon>Embryophyta</taxon>
        <taxon>Tracheophyta</taxon>
        <taxon>Spermatophyta</taxon>
        <taxon>Magnoliopsida</taxon>
        <taxon>eudicotyledons</taxon>
        <taxon>Gunneridae</taxon>
        <taxon>Pentapetalae</taxon>
        <taxon>rosids</taxon>
        <taxon>fabids</taxon>
        <taxon>Rosales</taxon>
        <taxon>Rosaceae</taxon>
        <taxon>Rosoideae</taxon>
        <taxon>Rosoideae incertae sedis</taxon>
        <taxon>Rosa</taxon>
    </lineage>
</organism>
<evidence type="ECO:0008006" key="22">
    <source>
        <dbReference type="Google" id="ProtNLM"/>
    </source>
</evidence>
<evidence type="ECO:0000256" key="1">
    <source>
        <dbReference type="ARBA" id="ARBA00004167"/>
    </source>
</evidence>
<dbReference type="PANTHER" id="PTHR27002:SF1073">
    <property type="entry name" value="CYSTEINE-RICH RECEPTOR-LIKE PROTEIN KINASE 29"/>
    <property type="match status" value="1"/>
</dbReference>
<dbReference type="PANTHER" id="PTHR27002">
    <property type="entry name" value="RECEPTOR-LIKE SERINE/THREONINE-PROTEIN KINASE SD1-8"/>
    <property type="match status" value="1"/>
</dbReference>
<keyword evidence="10 15" id="KW-0067">ATP-binding</keyword>
<dbReference type="PROSITE" id="PS51473">
    <property type="entry name" value="GNK2"/>
    <property type="match status" value="1"/>
</dbReference>
<feature type="domain" description="Gnk2-homologous" evidence="19">
    <location>
        <begin position="15"/>
        <end position="124"/>
    </location>
</feature>
<dbReference type="Gene3D" id="3.30.200.20">
    <property type="entry name" value="Phosphorylase Kinase, domain 1"/>
    <property type="match status" value="1"/>
</dbReference>
<evidence type="ECO:0000256" key="3">
    <source>
        <dbReference type="ARBA" id="ARBA00022553"/>
    </source>
</evidence>
<keyword evidence="7" id="KW-0677">Repeat</keyword>
<dbReference type="Gramene" id="PRQ48799">
    <property type="protein sequence ID" value="PRQ48799"/>
    <property type="gene ID" value="RchiOBHm_Chr2g0114781"/>
</dbReference>
<dbReference type="PROSITE" id="PS00107">
    <property type="entry name" value="PROTEIN_KINASE_ATP"/>
    <property type="match status" value="1"/>
</dbReference>
<evidence type="ECO:0000256" key="16">
    <source>
        <dbReference type="RuleBase" id="RU000304"/>
    </source>
</evidence>
<dbReference type="GO" id="GO:0005524">
    <property type="term" value="F:ATP binding"/>
    <property type="evidence" value="ECO:0007669"/>
    <property type="project" value="UniProtKB-UniRule"/>
</dbReference>
<dbReference type="InterPro" id="IPR002902">
    <property type="entry name" value="GNK2"/>
</dbReference>
<keyword evidence="4 20" id="KW-0808">Transferase</keyword>
<dbReference type="FunFam" id="3.30.200.20:FF:000142">
    <property type="entry name" value="Cysteine-rich receptor-like protein kinase 10"/>
    <property type="match status" value="1"/>
</dbReference>
<sequence length="471" mass="53134">MLRYSNRSLYGLMEDSPLFYIVSPRNVASSEVEGFFEELWKLIQRLSSEATAGGSLRKFAVNNTTTSDLKTIFAQAQCTPDLSKQDCTDCLVGAYEDITTYSYGKDRARILKPSCNIRYEPASFLDPANVAPLPSLPPISPPSPSTNTTNSEVLCLELGLLPQHGRSGFEIGQRLPSYSDWRSFNGSTGQLAVVQSYVRASFWWMGLLVAPVIWPALVLTPTSMAWLLGSLIQGDCCRALWWLRWVETKLGPAERQRPYLGARRWVPKSDWVFKRLGWCAEDADESRSAESLQFDFGTIRVVTDDFSEAYKLGHGGFGSVYRGKLPNGEEIAVKRLSMDSGQGDLEFKNEVLLVARLPHRNLVRLLGFCLEGNERLLVYEYLPNASLDNIIFDPIKRDQLDWDKRYKIIEDIARGLLYLHVDSLLRIIHRDLKASNILIDAEMNPKISDFGMARLFVHDETQGNTNRIVGT</sequence>
<keyword evidence="9" id="KW-0418">Kinase</keyword>
<keyword evidence="11 17" id="KW-1133">Transmembrane helix</keyword>
<evidence type="ECO:0000256" key="13">
    <source>
        <dbReference type="ARBA" id="ARBA00023170"/>
    </source>
</evidence>
<keyword evidence="6" id="KW-0732">Signal</keyword>
<evidence type="ECO:0000256" key="5">
    <source>
        <dbReference type="ARBA" id="ARBA00022692"/>
    </source>
</evidence>
<dbReference type="Pfam" id="PF01657">
    <property type="entry name" value="Stress-antifung"/>
    <property type="match status" value="1"/>
</dbReference>
<evidence type="ECO:0000256" key="12">
    <source>
        <dbReference type="ARBA" id="ARBA00023136"/>
    </source>
</evidence>
<keyword evidence="14" id="KW-0325">Glycoprotein</keyword>
<evidence type="ECO:0000256" key="8">
    <source>
        <dbReference type="ARBA" id="ARBA00022741"/>
    </source>
</evidence>
<keyword evidence="13" id="KW-0675">Receptor</keyword>
<proteinExistence type="inferred from homology"/>
<feature type="binding site" evidence="15">
    <location>
        <position position="334"/>
    </location>
    <ligand>
        <name>ATP</name>
        <dbReference type="ChEBI" id="CHEBI:30616"/>
    </ligand>
</feature>
<keyword evidence="2 16" id="KW-0723">Serine/threonine-protein kinase</keyword>
<protein>
    <recommendedName>
        <fullName evidence="22">Protein kinase domain-containing protein</fullName>
    </recommendedName>
</protein>
<dbReference type="InterPro" id="IPR017441">
    <property type="entry name" value="Protein_kinase_ATP_BS"/>
</dbReference>
<keyword evidence="21" id="KW-1185">Reference proteome</keyword>
<gene>
    <name evidence="20" type="ORF">RchiOBHm_Chr2g0114781</name>
</gene>
<dbReference type="PROSITE" id="PS00108">
    <property type="entry name" value="PROTEIN_KINASE_ST"/>
    <property type="match status" value="1"/>
</dbReference>
<dbReference type="Gene3D" id="3.30.430.20">
    <property type="entry name" value="Gnk2 domain, C-X8-C-X2-C motif"/>
    <property type="match status" value="1"/>
</dbReference>
<dbReference type="SMART" id="SM00220">
    <property type="entry name" value="S_TKc"/>
    <property type="match status" value="1"/>
</dbReference>
<dbReference type="AlphaFoldDB" id="A0A2P6RQS9"/>
<evidence type="ECO:0000256" key="4">
    <source>
        <dbReference type="ARBA" id="ARBA00022679"/>
    </source>
</evidence>
<evidence type="ECO:0000256" key="9">
    <source>
        <dbReference type="ARBA" id="ARBA00022777"/>
    </source>
</evidence>
<evidence type="ECO:0000259" key="18">
    <source>
        <dbReference type="PROSITE" id="PS50011"/>
    </source>
</evidence>
<dbReference type="InterPro" id="IPR011009">
    <property type="entry name" value="Kinase-like_dom_sf"/>
</dbReference>
<dbReference type="GO" id="GO:0005886">
    <property type="term" value="C:plasma membrane"/>
    <property type="evidence" value="ECO:0007669"/>
    <property type="project" value="TreeGrafter"/>
</dbReference>
<keyword evidence="12 17" id="KW-0472">Membrane</keyword>
<keyword evidence="5 17" id="KW-0812">Transmembrane</keyword>
<dbReference type="Proteomes" id="UP000238479">
    <property type="component" value="Chromosome 2"/>
</dbReference>